<proteinExistence type="predicted"/>
<evidence type="ECO:0000313" key="2">
    <source>
        <dbReference type="Proteomes" id="UP000011761"/>
    </source>
</evidence>
<dbReference type="GeneID" id="19114342"/>
<accession>M2NDW8</accession>
<name>M2NDW8_BAUPA</name>
<dbReference type="RefSeq" id="XP_007675653.1">
    <property type="nucleotide sequence ID" value="XM_007677463.1"/>
</dbReference>
<dbReference type="AlphaFoldDB" id="M2NDW8"/>
<organism evidence="1 2">
    <name type="scientific">Baudoinia panamericana (strain UAMH 10762)</name>
    <name type="common">Angels' share fungus</name>
    <name type="synonym">Baudoinia compniacensis (strain UAMH 10762)</name>
    <dbReference type="NCBI Taxonomy" id="717646"/>
    <lineage>
        <taxon>Eukaryota</taxon>
        <taxon>Fungi</taxon>
        <taxon>Dikarya</taxon>
        <taxon>Ascomycota</taxon>
        <taxon>Pezizomycotina</taxon>
        <taxon>Dothideomycetes</taxon>
        <taxon>Dothideomycetidae</taxon>
        <taxon>Mycosphaerellales</taxon>
        <taxon>Teratosphaeriaceae</taxon>
        <taxon>Baudoinia</taxon>
    </lineage>
</organism>
<dbReference type="Proteomes" id="UP000011761">
    <property type="component" value="Unassembled WGS sequence"/>
</dbReference>
<reference evidence="1 2" key="1">
    <citation type="journal article" date="2012" name="PLoS Pathog.">
        <title>Diverse lifestyles and strategies of plant pathogenesis encoded in the genomes of eighteen Dothideomycetes fungi.</title>
        <authorList>
            <person name="Ohm R.A."/>
            <person name="Feau N."/>
            <person name="Henrissat B."/>
            <person name="Schoch C.L."/>
            <person name="Horwitz B.A."/>
            <person name="Barry K.W."/>
            <person name="Condon B.J."/>
            <person name="Copeland A.C."/>
            <person name="Dhillon B."/>
            <person name="Glaser F."/>
            <person name="Hesse C.N."/>
            <person name="Kosti I."/>
            <person name="LaButti K."/>
            <person name="Lindquist E.A."/>
            <person name="Lucas S."/>
            <person name="Salamov A.A."/>
            <person name="Bradshaw R.E."/>
            <person name="Ciuffetti L."/>
            <person name="Hamelin R.C."/>
            <person name="Kema G.H.J."/>
            <person name="Lawrence C."/>
            <person name="Scott J.A."/>
            <person name="Spatafora J.W."/>
            <person name="Turgeon B.G."/>
            <person name="de Wit P.J.G.M."/>
            <person name="Zhong S."/>
            <person name="Goodwin S.B."/>
            <person name="Grigoriev I.V."/>
        </authorList>
    </citation>
    <scope>NUCLEOTIDE SEQUENCE [LARGE SCALE GENOMIC DNA]</scope>
    <source>
        <strain evidence="1 2">UAMH 10762</strain>
    </source>
</reference>
<protein>
    <submittedName>
        <fullName evidence="1">Uncharacterized protein</fullName>
    </submittedName>
</protein>
<gene>
    <name evidence="1" type="ORF">BAUCODRAFT_438106</name>
</gene>
<keyword evidence="2" id="KW-1185">Reference proteome</keyword>
<dbReference type="HOGENOM" id="CLU_1906367_0_0_1"/>
<dbReference type="KEGG" id="bcom:BAUCODRAFT_438106"/>
<dbReference type="EMBL" id="KB445554">
    <property type="protein sequence ID" value="EMC97105.1"/>
    <property type="molecule type" value="Genomic_DNA"/>
</dbReference>
<evidence type="ECO:0000313" key="1">
    <source>
        <dbReference type="EMBL" id="EMC97105.1"/>
    </source>
</evidence>
<sequence length="133" mass="14840">MCLYAAFKHSLPPFLSPKPSPVSQTTGLILSHIPSGRTCQTTAPTGRKTRYGNSAWFGISLTTPTLDITLLPCGRTRSVLPRRGRLIMFMVRKHAVSRIRKAMMLKASQTYGSRQCDQPYRHANFTVGCADIW</sequence>